<dbReference type="AlphaFoldDB" id="A0A6G6SQA7"/>
<sequence length="367" mass="43285">MYNYTPFLKLKVSEISALKELDTVKKNKLVPFFDFPRKKPKKSRYSTSQESDKSQLFFMDLNRLESKFNNTLKWFEEFYLDNYDVEDEIAIDNKYHYYDIIDRFSKFGMIPVIALDRDPRHILSVIHGFENNLFKHKRVALRLTRDYFLNYDLFKDEIEKILESLSPHIKSFDLIFDCRVCKVGDADKVSKQITNFISNIKTQPTNVKINKIITSGSMIPASISELLKTQSELDIAREEIKIYTSIFNSYNEHYTLVFGDYGCVSPEYSDVELFDEDMQNITTAKIIYPYEDRLFIKRGGRVKSDKYQYNEFAEYIVNYCNFYRGKEYSAGDLYLFQKANYEGKSVTAASIVKPLINLHLSYMTLER</sequence>
<evidence type="ECO:0000313" key="2">
    <source>
        <dbReference type="Proteomes" id="UP000503287"/>
    </source>
</evidence>
<dbReference type="Proteomes" id="UP000503287">
    <property type="component" value="Chromosome"/>
</dbReference>
<name>A0A6G6SQA7_PROVU</name>
<organism evidence="1 2">
    <name type="scientific">Proteus vulgaris</name>
    <dbReference type="NCBI Taxonomy" id="585"/>
    <lineage>
        <taxon>Bacteria</taxon>
        <taxon>Pseudomonadati</taxon>
        <taxon>Pseudomonadota</taxon>
        <taxon>Gammaproteobacteria</taxon>
        <taxon>Enterobacterales</taxon>
        <taxon>Morganellaceae</taxon>
        <taxon>Proteus</taxon>
    </lineage>
</organism>
<dbReference type="EMBL" id="CP047344">
    <property type="protein sequence ID" value="QIF95926.1"/>
    <property type="molecule type" value="Genomic_DNA"/>
</dbReference>
<dbReference type="InterPro" id="IPR025683">
    <property type="entry name" value="Protein_beta"/>
</dbReference>
<dbReference type="Pfam" id="PF14350">
    <property type="entry name" value="Beta_protein"/>
    <property type="match status" value="1"/>
</dbReference>
<protein>
    <recommendedName>
        <fullName evidence="3">Beta family protein</fullName>
    </recommendedName>
</protein>
<proteinExistence type="predicted"/>
<gene>
    <name evidence="1" type="ORF">GTH24_19365</name>
</gene>
<dbReference type="RefSeq" id="WP_164526860.1">
    <property type="nucleotide sequence ID" value="NZ_CP047344.1"/>
</dbReference>
<evidence type="ECO:0000313" key="1">
    <source>
        <dbReference type="EMBL" id="QIF95926.1"/>
    </source>
</evidence>
<evidence type="ECO:0008006" key="3">
    <source>
        <dbReference type="Google" id="ProtNLM"/>
    </source>
</evidence>
<reference evidence="1 2" key="1">
    <citation type="submission" date="2020-01" db="EMBL/GenBank/DDBJ databases">
        <title>The genomic epidemiology of tigecycline resistance gene tet(X) variants in a swine farm in China.</title>
        <authorList>
            <person name="Peng K."/>
            <person name="Li R."/>
        </authorList>
    </citation>
    <scope>NUCLEOTIDE SEQUENCE [LARGE SCALE GENOMIC DNA]</scope>
    <source>
        <strain evidence="1 2">ZN3</strain>
    </source>
</reference>
<accession>A0A6G6SQA7</accession>
<keyword evidence="2" id="KW-1185">Reference proteome</keyword>